<dbReference type="GeneID" id="20659504"/>
<feature type="non-terminal residue" evidence="1">
    <location>
        <position position="1"/>
    </location>
</feature>
<dbReference type="InParanoid" id="G4ZT31"/>
<dbReference type="RefSeq" id="XP_009530277.1">
    <property type="nucleotide sequence ID" value="XM_009531982.1"/>
</dbReference>
<dbReference type="SMR" id="G4ZT31"/>
<dbReference type="OMA" id="DAPEYPR"/>
<dbReference type="EMBL" id="JH159156">
    <property type="protein sequence ID" value="EGZ12848.1"/>
    <property type="molecule type" value="Genomic_DNA"/>
</dbReference>
<dbReference type="InterPro" id="IPR036770">
    <property type="entry name" value="Ankyrin_rpt-contain_sf"/>
</dbReference>
<proteinExistence type="predicted"/>
<dbReference type="Pfam" id="PF13637">
    <property type="entry name" value="Ank_4"/>
    <property type="match status" value="1"/>
</dbReference>
<dbReference type="InterPro" id="IPR002110">
    <property type="entry name" value="Ankyrin_rpt"/>
</dbReference>
<evidence type="ECO:0000313" key="2">
    <source>
        <dbReference type="Proteomes" id="UP000002640"/>
    </source>
</evidence>
<dbReference type="Proteomes" id="UP000002640">
    <property type="component" value="Unassembled WGS sequence"/>
</dbReference>
<organism evidence="1 2">
    <name type="scientific">Phytophthora sojae (strain P6497)</name>
    <name type="common">Soybean stem and root rot agent</name>
    <name type="synonym">Phytophthora megasperma f. sp. glycines</name>
    <dbReference type="NCBI Taxonomy" id="1094619"/>
    <lineage>
        <taxon>Eukaryota</taxon>
        <taxon>Sar</taxon>
        <taxon>Stramenopiles</taxon>
        <taxon>Oomycota</taxon>
        <taxon>Peronosporomycetes</taxon>
        <taxon>Peronosporales</taxon>
        <taxon>Peronosporaceae</taxon>
        <taxon>Phytophthora</taxon>
    </lineage>
</organism>
<dbReference type="Gene3D" id="1.25.40.20">
    <property type="entry name" value="Ankyrin repeat-containing domain"/>
    <property type="match status" value="1"/>
</dbReference>
<dbReference type="KEGG" id="psoj:PHYSODRAFT_513805"/>
<dbReference type="STRING" id="1094619.G4ZT31"/>
<gene>
    <name evidence="1" type="ORF">PHYSODRAFT_513805</name>
</gene>
<sequence>LKWVAESYFPGEVLTELVAAAASNAHLRILTWLWDNHRSRGCWGGGELEGAILNHHQDEVDWLRENVSLRPESAQHLILTAVRSGDVGIVQWLYENFELEVTGAVSTAALTGQWKVTQWFLENASPEDLADAPEYPRVFSDYPTEVGNLEMLKFVSGRGLVRDPVKVLEVAAEHGQLHIVTWPLEENEIPLVSGAFQRAANKGHLDVIKYLHEKRPDGCRESDLDPAARSGFMQVVQWLHEILIAAPCTPWIGLLATGTLR</sequence>
<dbReference type="SUPFAM" id="SSF140860">
    <property type="entry name" value="Pseudo ankyrin repeat-like"/>
    <property type="match status" value="2"/>
</dbReference>
<evidence type="ECO:0000313" key="1">
    <source>
        <dbReference type="EMBL" id="EGZ12848.1"/>
    </source>
</evidence>
<dbReference type="PANTHER" id="PTHR46586">
    <property type="entry name" value="ANKYRIN REPEAT-CONTAINING PROTEIN"/>
    <property type="match status" value="1"/>
</dbReference>
<protein>
    <submittedName>
        <fullName evidence="1">Uncharacterized protein</fullName>
    </submittedName>
</protein>
<dbReference type="AlphaFoldDB" id="G4ZT31"/>
<dbReference type="PANTHER" id="PTHR46586:SF3">
    <property type="entry name" value="ANKYRIN REPEAT-CONTAINING PROTEIN"/>
    <property type="match status" value="1"/>
</dbReference>
<name>G4ZT31_PHYSP</name>
<dbReference type="InterPro" id="IPR052050">
    <property type="entry name" value="SecEffector_AnkRepeat"/>
</dbReference>
<accession>G4ZT31</accession>
<reference evidence="1 2" key="1">
    <citation type="journal article" date="2006" name="Science">
        <title>Phytophthora genome sequences uncover evolutionary origins and mechanisms of pathogenesis.</title>
        <authorList>
            <person name="Tyler B.M."/>
            <person name="Tripathy S."/>
            <person name="Zhang X."/>
            <person name="Dehal P."/>
            <person name="Jiang R.H."/>
            <person name="Aerts A."/>
            <person name="Arredondo F.D."/>
            <person name="Baxter L."/>
            <person name="Bensasson D."/>
            <person name="Beynon J.L."/>
            <person name="Chapman J."/>
            <person name="Damasceno C.M."/>
            <person name="Dorrance A.E."/>
            <person name="Dou D."/>
            <person name="Dickerman A.W."/>
            <person name="Dubchak I.L."/>
            <person name="Garbelotto M."/>
            <person name="Gijzen M."/>
            <person name="Gordon S.G."/>
            <person name="Govers F."/>
            <person name="Grunwald N.J."/>
            <person name="Huang W."/>
            <person name="Ivors K.L."/>
            <person name="Jones R.W."/>
            <person name="Kamoun S."/>
            <person name="Krampis K."/>
            <person name="Lamour K.H."/>
            <person name="Lee M.K."/>
            <person name="McDonald W.H."/>
            <person name="Medina M."/>
            <person name="Meijer H.J."/>
            <person name="Nordberg E.K."/>
            <person name="Maclean D.J."/>
            <person name="Ospina-Giraldo M.D."/>
            <person name="Morris P.F."/>
            <person name="Phuntumart V."/>
            <person name="Putnam N.H."/>
            <person name="Rash S."/>
            <person name="Rose J.K."/>
            <person name="Sakihama Y."/>
            <person name="Salamov A.A."/>
            <person name="Savidor A."/>
            <person name="Scheuring C.F."/>
            <person name="Smith B.M."/>
            <person name="Sobral B.W."/>
            <person name="Terry A."/>
            <person name="Torto-Alalibo T.A."/>
            <person name="Win J."/>
            <person name="Xu Z."/>
            <person name="Zhang H."/>
            <person name="Grigoriev I.V."/>
            <person name="Rokhsar D.S."/>
            <person name="Boore J.L."/>
        </authorList>
    </citation>
    <scope>NUCLEOTIDE SEQUENCE [LARGE SCALE GENOMIC DNA]</scope>
    <source>
        <strain evidence="1 2">P6497</strain>
    </source>
</reference>
<keyword evidence="2" id="KW-1185">Reference proteome</keyword>